<dbReference type="OMA" id="YTREREC"/>
<dbReference type="GO" id="GO:0004519">
    <property type="term" value="F:endonuclease activity"/>
    <property type="evidence" value="ECO:0007669"/>
    <property type="project" value="UniProtKB-KW"/>
</dbReference>
<dbReference type="FunFam" id="3.10.20.370:FF:000001">
    <property type="entry name" value="Retrovirus-related Pol polyprotein from transposon 17.6-like protein"/>
    <property type="match status" value="1"/>
</dbReference>
<organism evidence="9 10">
    <name type="scientific">Thelohanellus kitauei</name>
    <name type="common">Myxosporean</name>
    <dbReference type="NCBI Taxonomy" id="669202"/>
    <lineage>
        <taxon>Eukaryota</taxon>
        <taxon>Metazoa</taxon>
        <taxon>Cnidaria</taxon>
        <taxon>Myxozoa</taxon>
        <taxon>Myxosporea</taxon>
        <taxon>Bivalvulida</taxon>
        <taxon>Platysporina</taxon>
        <taxon>Myxobolidae</taxon>
        <taxon>Thelohanellus</taxon>
    </lineage>
</organism>
<dbReference type="Gene3D" id="3.10.20.370">
    <property type="match status" value="1"/>
</dbReference>
<comment type="caution">
    <text evidence="9">The sequence shown here is derived from an EMBL/GenBank/DDBJ whole genome shotgun (WGS) entry which is preliminary data.</text>
</comment>
<evidence type="ECO:0000256" key="5">
    <source>
        <dbReference type="ARBA" id="ARBA00022801"/>
    </source>
</evidence>
<keyword evidence="4" id="KW-0255">Endonuclease</keyword>
<keyword evidence="1" id="KW-0808">Transferase</keyword>
<evidence type="ECO:0000313" key="10">
    <source>
        <dbReference type="Proteomes" id="UP000031668"/>
    </source>
</evidence>
<dbReference type="Proteomes" id="UP000031668">
    <property type="component" value="Unassembled WGS sequence"/>
</dbReference>
<dbReference type="CDD" id="cd09274">
    <property type="entry name" value="RNase_HI_RT_Ty3"/>
    <property type="match status" value="1"/>
</dbReference>
<reference evidence="9 10" key="1">
    <citation type="journal article" date="2014" name="Genome Biol. Evol.">
        <title>The genome of the myxosporean Thelohanellus kitauei shows adaptations to nutrient acquisition within its fish host.</title>
        <authorList>
            <person name="Yang Y."/>
            <person name="Xiong J."/>
            <person name="Zhou Z."/>
            <person name="Huo F."/>
            <person name="Miao W."/>
            <person name="Ran C."/>
            <person name="Liu Y."/>
            <person name="Zhang J."/>
            <person name="Feng J."/>
            <person name="Wang M."/>
            <person name="Wang M."/>
            <person name="Wang L."/>
            <person name="Yao B."/>
        </authorList>
    </citation>
    <scope>NUCLEOTIDE SEQUENCE [LARGE SCALE GENOMIC DNA]</scope>
    <source>
        <strain evidence="9">Wuqing</strain>
    </source>
</reference>
<dbReference type="EMBL" id="JWZT01002700">
    <property type="protein sequence ID" value="KII68832.1"/>
    <property type="molecule type" value="Genomic_DNA"/>
</dbReference>
<evidence type="ECO:0000256" key="1">
    <source>
        <dbReference type="ARBA" id="ARBA00022679"/>
    </source>
</evidence>
<evidence type="ECO:0000256" key="4">
    <source>
        <dbReference type="ARBA" id="ARBA00022759"/>
    </source>
</evidence>
<dbReference type="GO" id="GO:0016787">
    <property type="term" value="F:hydrolase activity"/>
    <property type="evidence" value="ECO:0007669"/>
    <property type="project" value="UniProtKB-KW"/>
</dbReference>
<evidence type="ECO:0000256" key="2">
    <source>
        <dbReference type="ARBA" id="ARBA00022695"/>
    </source>
</evidence>
<dbReference type="Gene3D" id="1.10.340.70">
    <property type="match status" value="1"/>
</dbReference>
<feature type="domain" description="Integrase zinc-binding" evidence="8">
    <location>
        <begin position="190"/>
        <end position="225"/>
    </location>
</feature>
<gene>
    <name evidence="9" type="ORF">RF11_03037</name>
</gene>
<dbReference type="InterPro" id="IPR050951">
    <property type="entry name" value="Retrovirus_Pol_polyprotein"/>
</dbReference>
<dbReference type="SUPFAM" id="SSF56672">
    <property type="entry name" value="DNA/RNA polymerases"/>
    <property type="match status" value="1"/>
</dbReference>
<evidence type="ECO:0000256" key="6">
    <source>
        <dbReference type="ARBA" id="ARBA00022918"/>
    </source>
</evidence>
<dbReference type="OrthoDB" id="5987942at2759"/>
<proteinExistence type="predicted"/>
<keyword evidence="2" id="KW-0548">Nucleotidyltransferase</keyword>
<name>A0A0C2N4K5_THEKT</name>
<dbReference type="Pfam" id="PF17917">
    <property type="entry name" value="RT_RNaseH"/>
    <property type="match status" value="1"/>
</dbReference>
<keyword evidence="3" id="KW-0540">Nuclease</keyword>
<keyword evidence="10" id="KW-1185">Reference proteome</keyword>
<sequence length="232" mass="27009">MHLLSLGFPDPNKAFVISFDASAKAIAAVLEQNVNGKRIPIAFASQILFSKQRKYSTTDKESYAILFGCRKFRPYLYGKKFIITTDHNPLVNLLNMKDPYKRRSTWLEEIEKLDYNIEYVPGIYNIVPDALSRSIAAAKLIPELEMKVEQKKDKLLNDIYDRCRSKQHKNFCIESSLLKRVGRRGHTLVIPSHLRHKVISYFHEKSVSHMGIQKTIDSIRNLFFWAPHERRD</sequence>
<protein>
    <submittedName>
        <fullName evidence="9">Retrovirus-related Pol polyprotein</fullName>
    </submittedName>
</protein>
<dbReference type="InterPro" id="IPR043502">
    <property type="entry name" value="DNA/RNA_pol_sf"/>
</dbReference>
<dbReference type="InterPro" id="IPR041373">
    <property type="entry name" value="RT_RNaseH"/>
</dbReference>
<dbReference type="GO" id="GO:0003964">
    <property type="term" value="F:RNA-directed DNA polymerase activity"/>
    <property type="evidence" value="ECO:0007669"/>
    <property type="project" value="UniProtKB-KW"/>
</dbReference>
<evidence type="ECO:0000256" key="3">
    <source>
        <dbReference type="ARBA" id="ARBA00022722"/>
    </source>
</evidence>
<accession>A0A0C2N4K5</accession>
<dbReference type="Pfam" id="PF17921">
    <property type="entry name" value="Integrase_H2C2"/>
    <property type="match status" value="1"/>
</dbReference>
<evidence type="ECO:0000313" key="9">
    <source>
        <dbReference type="EMBL" id="KII68832.1"/>
    </source>
</evidence>
<keyword evidence="5" id="KW-0378">Hydrolase</keyword>
<keyword evidence="6" id="KW-0695">RNA-directed DNA polymerase</keyword>
<dbReference type="AlphaFoldDB" id="A0A0C2N4K5"/>
<evidence type="ECO:0000259" key="7">
    <source>
        <dbReference type="Pfam" id="PF17917"/>
    </source>
</evidence>
<feature type="domain" description="Reverse transcriptase RNase H-like" evidence="7">
    <location>
        <begin position="10"/>
        <end position="111"/>
    </location>
</feature>
<dbReference type="InterPro" id="IPR041588">
    <property type="entry name" value="Integrase_H2C2"/>
</dbReference>
<dbReference type="PANTHER" id="PTHR37984:SF5">
    <property type="entry name" value="PROTEIN NYNRIN-LIKE"/>
    <property type="match status" value="1"/>
</dbReference>
<evidence type="ECO:0000259" key="8">
    <source>
        <dbReference type="Pfam" id="PF17921"/>
    </source>
</evidence>
<dbReference type="PANTHER" id="PTHR37984">
    <property type="entry name" value="PROTEIN CBG26694"/>
    <property type="match status" value="1"/>
</dbReference>